<dbReference type="CDD" id="cd06225">
    <property type="entry name" value="HAMP"/>
    <property type="match status" value="1"/>
</dbReference>
<keyword evidence="6" id="KW-1133">Transmembrane helix</keyword>
<keyword evidence="2" id="KW-1003">Cell membrane</keyword>
<dbReference type="AlphaFoldDB" id="A0A176Y7R0"/>
<sequence>MAWFNNMSVGRKLLLTFSAVVLLVVVLGAFALTSLSNLHGAARELSGNWLPSVDKARGLQYQIARIRTNQLSVLMAKEGDREEIRETLRKIEQTVTDSLRSYEALVTSPEEQAALKRLSGHYAAFLETDRALDMLGSNPEGAREAFFAGRNQFRELLEDADKLVKVNTDGAGRSVATAEWTYDNARAVITIVLLVMVTLAAAAGFVLRSAIARPLLALDKAMRRLAENDTTTEVPATARRDEVGAMARAVLVFKEGMIAAEQMRARREEERQAKERHAAYIMGLAQEFDVAASSAIGGVADAASRMQATADGLSSTVGQTGQQAMTVAAAAQQASANVQTVASAAEELTSSIHEISRQVSLASQVSHKAVDQANRTNDIVGGLQQAARRIGEVIDLINQIASQTNLLALNATIEAARAGDAGRGFAVVANEVKSLAAQTSRATDEISQQIASVQQATAQAVDAITAIGGTIQEISQISTTVASAVEEQGAATQAIARSAEQASAGTGTVTKNIEGVSQSARSGGGAAQEVLSAATSLSREAQAMRSLVQDFLGKVKAA</sequence>
<evidence type="ECO:0000256" key="6">
    <source>
        <dbReference type="SAM" id="Phobius"/>
    </source>
</evidence>
<comment type="caution">
    <text evidence="10">The sequence shown here is derived from an EMBL/GenBank/DDBJ whole genome shotgun (WGS) entry which is preliminary data.</text>
</comment>
<accession>A0A176Y7R0</accession>
<dbReference type="OrthoDB" id="8438531at2"/>
<dbReference type="SMART" id="SM00283">
    <property type="entry name" value="MA"/>
    <property type="match status" value="1"/>
</dbReference>
<dbReference type="Pfam" id="PF00672">
    <property type="entry name" value="HAMP"/>
    <property type="match status" value="1"/>
</dbReference>
<dbReference type="InterPro" id="IPR004090">
    <property type="entry name" value="Chemotax_Me-accpt_rcpt"/>
</dbReference>
<dbReference type="PROSITE" id="PS50192">
    <property type="entry name" value="T_SNARE"/>
    <property type="match status" value="1"/>
</dbReference>
<evidence type="ECO:0000256" key="1">
    <source>
        <dbReference type="ARBA" id="ARBA00004429"/>
    </source>
</evidence>
<protein>
    <submittedName>
        <fullName evidence="10">Chemotaxis protein</fullName>
    </submittedName>
</protein>
<name>A0A176Y7R0_9BRAD</name>
<dbReference type="InterPro" id="IPR024478">
    <property type="entry name" value="HlyB_4HB_MCP"/>
</dbReference>
<dbReference type="PANTHER" id="PTHR32089:SF112">
    <property type="entry name" value="LYSOZYME-LIKE PROTEIN-RELATED"/>
    <property type="match status" value="1"/>
</dbReference>
<evidence type="ECO:0000313" key="10">
    <source>
        <dbReference type="EMBL" id="OAE96353.1"/>
    </source>
</evidence>
<feature type="domain" description="T-SNARE coiled-coil homology" evidence="8">
    <location>
        <begin position="454"/>
        <end position="516"/>
    </location>
</feature>
<comment type="subcellular location">
    <subcellularLocation>
        <location evidence="1">Cell inner membrane</location>
        <topology evidence="1">Multi-pass membrane protein</topology>
    </subcellularLocation>
</comment>
<evidence type="ECO:0000256" key="4">
    <source>
        <dbReference type="ARBA" id="ARBA00029447"/>
    </source>
</evidence>
<evidence type="ECO:0000259" key="8">
    <source>
        <dbReference type="PROSITE" id="PS50192"/>
    </source>
</evidence>
<dbReference type="Pfam" id="PF00015">
    <property type="entry name" value="MCPsignal"/>
    <property type="match status" value="1"/>
</dbReference>
<dbReference type="EMBL" id="LUUB01000131">
    <property type="protein sequence ID" value="OAE96353.1"/>
    <property type="molecule type" value="Genomic_DNA"/>
</dbReference>
<dbReference type="GO" id="GO:0007165">
    <property type="term" value="P:signal transduction"/>
    <property type="evidence" value="ECO:0007669"/>
    <property type="project" value="UniProtKB-KW"/>
</dbReference>
<dbReference type="InterPro" id="IPR003660">
    <property type="entry name" value="HAMP_dom"/>
</dbReference>
<keyword evidence="6" id="KW-0812">Transmembrane</keyword>
<dbReference type="PANTHER" id="PTHR32089">
    <property type="entry name" value="METHYL-ACCEPTING CHEMOTAXIS PROTEIN MCPB"/>
    <property type="match status" value="1"/>
</dbReference>
<evidence type="ECO:0000313" key="11">
    <source>
        <dbReference type="Proteomes" id="UP000076959"/>
    </source>
</evidence>
<dbReference type="GO" id="GO:0005886">
    <property type="term" value="C:plasma membrane"/>
    <property type="evidence" value="ECO:0007669"/>
    <property type="project" value="UniProtKB-SubCell"/>
</dbReference>
<dbReference type="SUPFAM" id="SSF58104">
    <property type="entry name" value="Methyl-accepting chemotaxis protein (MCP) signaling domain"/>
    <property type="match status" value="1"/>
</dbReference>
<dbReference type="PROSITE" id="PS50111">
    <property type="entry name" value="CHEMOTAXIS_TRANSDUC_2"/>
    <property type="match status" value="1"/>
</dbReference>
<keyword evidence="3 5" id="KW-0807">Transducer</keyword>
<dbReference type="InterPro" id="IPR004089">
    <property type="entry name" value="MCPsignal_dom"/>
</dbReference>
<dbReference type="InterPro" id="IPR000727">
    <property type="entry name" value="T_SNARE_dom"/>
</dbReference>
<dbReference type="PRINTS" id="PR00260">
    <property type="entry name" value="CHEMTRNSDUCR"/>
</dbReference>
<dbReference type="Gene3D" id="6.10.340.10">
    <property type="match status" value="1"/>
</dbReference>
<evidence type="ECO:0000256" key="5">
    <source>
        <dbReference type="PROSITE-ProRule" id="PRU00284"/>
    </source>
</evidence>
<evidence type="ECO:0000259" key="9">
    <source>
        <dbReference type="PROSITE" id="PS50885"/>
    </source>
</evidence>
<dbReference type="GO" id="GO:0006935">
    <property type="term" value="P:chemotaxis"/>
    <property type="evidence" value="ECO:0007669"/>
    <property type="project" value="InterPro"/>
</dbReference>
<dbReference type="SMART" id="SM00304">
    <property type="entry name" value="HAMP"/>
    <property type="match status" value="1"/>
</dbReference>
<gene>
    <name evidence="10" type="ORF">AYJ54_36690</name>
</gene>
<feature type="domain" description="Methyl-accepting transducer" evidence="7">
    <location>
        <begin position="295"/>
        <end position="538"/>
    </location>
</feature>
<dbReference type="Gene3D" id="1.10.287.950">
    <property type="entry name" value="Methyl-accepting chemotaxis protein"/>
    <property type="match status" value="1"/>
</dbReference>
<dbReference type="Pfam" id="PF12729">
    <property type="entry name" value="4HB_MCP_1"/>
    <property type="match status" value="1"/>
</dbReference>
<keyword evidence="11" id="KW-1185">Reference proteome</keyword>
<feature type="transmembrane region" description="Helical" evidence="6">
    <location>
        <begin position="187"/>
        <end position="207"/>
    </location>
</feature>
<dbReference type="Proteomes" id="UP000076959">
    <property type="component" value="Unassembled WGS sequence"/>
</dbReference>
<dbReference type="RefSeq" id="WP_063709229.1">
    <property type="nucleotide sequence ID" value="NZ_LUUB01000131.1"/>
</dbReference>
<evidence type="ECO:0000256" key="3">
    <source>
        <dbReference type="ARBA" id="ARBA00023224"/>
    </source>
</evidence>
<dbReference type="PROSITE" id="PS50885">
    <property type="entry name" value="HAMP"/>
    <property type="match status" value="1"/>
</dbReference>
<organism evidence="10 11">
    <name type="scientific">Bradyrhizobium centrolobii</name>
    <dbReference type="NCBI Taxonomy" id="1505087"/>
    <lineage>
        <taxon>Bacteria</taxon>
        <taxon>Pseudomonadati</taxon>
        <taxon>Pseudomonadota</taxon>
        <taxon>Alphaproteobacteria</taxon>
        <taxon>Hyphomicrobiales</taxon>
        <taxon>Nitrobacteraceae</taxon>
        <taxon>Bradyrhizobium</taxon>
    </lineage>
</organism>
<dbReference type="STRING" id="1505087.AYJ54_36690"/>
<comment type="similarity">
    <text evidence="4">Belongs to the methyl-accepting chemotaxis (MCP) protein family.</text>
</comment>
<reference evidence="10 11" key="1">
    <citation type="submission" date="2016-03" db="EMBL/GenBank/DDBJ databases">
        <title>Draft Genome Sequence of the Strain BR 10245 (Bradyrhizobium sp.) isolated from nodules of Centrolobium paraense.</title>
        <authorList>
            <person name="Simoes-Araujo J.L.Sr."/>
            <person name="Barauna A.C."/>
            <person name="Silva K."/>
            <person name="Zilli J.E."/>
        </authorList>
    </citation>
    <scope>NUCLEOTIDE SEQUENCE [LARGE SCALE GENOMIC DNA]</scope>
    <source>
        <strain evidence="10 11">BR 10245</strain>
    </source>
</reference>
<dbReference type="GO" id="GO:0004888">
    <property type="term" value="F:transmembrane signaling receptor activity"/>
    <property type="evidence" value="ECO:0007669"/>
    <property type="project" value="InterPro"/>
</dbReference>
<keyword evidence="2" id="KW-0997">Cell inner membrane</keyword>
<evidence type="ECO:0000256" key="2">
    <source>
        <dbReference type="ARBA" id="ARBA00022519"/>
    </source>
</evidence>
<proteinExistence type="inferred from homology"/>
<evidence type="ECO:0000259" key="7">
    <source>
        <dbReference type="PROSITE" id="PS50111"/>
    </source>
</evidence>
<feature type="domain" description="HAMP" evidence="9">
    <location>
        <begin position="209"/>
        <end position="262"/>
    </location>
</feature>
<keyword evidence="6" id="KW-0472">Membrane</keyword>